<evidence type="ECO:0000313" key="6">
    <source>
        <dbReference type="Proteomes" id="UP000282574"/>
    </source>
</evidence>
<dbReference type="Proteomes" id="UP000282574">
    <property type="component" value="Unassembled WGS sequence"/>
</dbReference>
<dbReference type="PANTHER" id="PTHR30629">
    <property type="entry name" value="PROPHAGE INTEGRASE"/>
    <property type="match status" value="1"/>
</dbReference>
<keyword evidence="2" id="KW-0229">DNA integration</keyword>
<evidence type="ECO:0000256" key="2">
    <source>
        <dbReference type="ARBA" id="ARBA00022908"/>
    </source>
</evidence>
<dbReference type="PROSITE" id="PS51898">
    <property type="entry name" value="TYR_RECOMBINASE"/>
    <property type="match status" value="1"/>
</dbReference>
<dbReference type="PANTHER" id="PTHR30629:SF2">
    <property type="entry name" value="PROPHAGE INTEGRASE INTS-RELATED"/>
    <property type="match status" value="1"/>
</dbReference>
<dbReference type="InterPro" id="IPR011010">
    <property type="entry name" value="DNA_brk_join_enz"/>
</dbReference>
<evidence type="ECO:0000313" key="5">
    <source>
        <dbReference type="EMBL" id="RUT12856.1"/>
    </source>
</evidence>
<sequence>MVFDIRKVKCKVGIEDSQGKLRLRLPREAVGDKSKRYISTGLDSTTENYKRVQQVAYTIEEKLLSGELTSEVLQSLTNFKPKLLVLPTPPKLTPVELWQLYSEHKRSQVAQTTFIKEYQKKFANHIKKLPSNALENGAATRDFLLKTTTADTTKRVLMRLNAACEWAVETKLLTTNSFEGMAKDIKLNKHYQENINPFTLEEREAILKAFEQAPKHKHYYNFVRFLFLTGCRLGEAIALQWKHINKDCSIVTFAESYDSQLGIRKDTKTHKVRRFPCNAALRELLLSIKPAEAAPDDVVFPSPTGKPIDSNNFTHQVWKGYSRKDRKQYKGLVTQLVEQGLVESYRPPYNTRHTFITMCIEAGMTAPQVAKLVGNSPEVILKHYCGSTLKFDVPVV</sequence>
<dbReference type="Gene3D" id="1.10.443.10">
    <property type="entry name" value="Intergrase catalytic core"/>
    <property type="match status" value="1"/>
</dbReference>
<evidence type="ECO:0000256" key="1">
    <source>
        <dbReference type="ARBA" id="ARBA00008857"/>
    </source>
</evidence>
<dbReference type="RefSeq" id="WP_158631763.1">
    <property type="nucleotide sequence ID" value="NZ_JAVKZF010000002.1"/>
</dbReference>
<comment type="similarity">
    <text evidence="1">Belongs to the 'phage' integrase family.</text>
</comment>
<comment type="caution">
    <text evidence="5">The sequence shown here is derived from an EMBL/GenBank/DDBJ whole genome shotgun (WGS) entry which is preliminary data.</text>
</comment>
<name>A0AB37UN69_9CYAN</name>
<organism evidence="5 6">
    <name type="scientific">Chroococcidiopsis cubana SAG 39.79</name>
    <dbReference type="NCBI Taxonomy" id="388085"/>
    <lineage>
        <taxon>Bacteria</taxon>
        <taxon>Bacillati</taxon>
        <taxon>Cyanobacteriota</taxon>
        <taxon>Cyanophyceae</taxon>
        <taxon>Chroococcidiopsidales</taxon>
        <taxon>Chroococcidiopsidaceae</taxon>
        <taxon>Chroococcidiopsis</taxon>
    </lineage>
</organism>
<accession>A0AB37UN69</accession>
<dbReference type="SUPFAM" id="SSF56349">
    <property type="entry name" value="DNA breaking-rejoining enzymes"/>
    <property type="match status" value="1"/>
</dbReference>
<keyword evidence="3" id="KW-0233">DNA recombination</keyword>
<feature type="domain" description="Tyr recombinase" evidence="4">
    <location>
        <begin position="193"/>
        <end position="396"/>
    </location>
</feature>
<evidence type="ECO:0000259" key="4">
    <source>
        <dbReference type="PROSITE" id="PS51898"/>
    </source>
</evidence>
<proteinExistence type="inferred from homology"/>
<dbReference type="InterPro" id="IPR050808">
    <property type="entry name" value="Phage_Integrase"/>
</dbReference>
<protein>
    <recommendedName>
        <fullName evidence="4">Tyr recombinase domain-containing protein</fullName>
    </recommendedName>
</protein>
<keyword evidence="6" id="KW-1185">Reference proteome</keyword>
<dbReference type="Pfam" id="PF00589">
    <property type="entry name" value="Phage_integrase"/>
    <property type="match status" value="1"/>
</dbReference>
<dbReference type="GO" id="GO:0003677">
    <property type="term" value="F:DNA binding"/>
    <property type="evidence" value="ECO:0007669"/>
    <property type="project" value="InterPro"/>
</dbReference>
<dbReference type="InterPro" id="IPR013762">
    <property type="entry name" value="Integrase-like_cat_sf"/>
</dbReference>
<gene>
    <name evidence="5" type="ORF">DSM107010_19860</name>
</gene>
<dbReference type="InterPro" id="IPR002104">
    <property type="entry name" value="Integrase_catalytic"/>
</dbReference>
<dbReference type="GO" id="GO:0006310">
    <property type="term" value="P:DNA recombination"/>
    <property type="evidence" value="ECO:0007669"/>
    <property type="project" value="UniProtKB-KW"/>
</dbReference>
<reference evidence="5 6" key="1">
    <citation type="journal article" date="2019" name="Genome Biol. Evol.">
        <title>Day and night: Metabolic profiles and evolutionary relationships of six axenic non-marine cyanobacteria.</title>
        <authorList>
            <person name="Will S.E."/>
            <person name="Henke P."/>
            <person name="Boedeker C."/>
            <person name="Huang S."/>
            <person name="Brinkmann H."/>
            <person name="Rohde M."/>
            <person name="Jarek M."/>
            <person name="Friedl T."/>
            <person name="Seufert S."/>
            <person name="Schumacher M."/>
            <person name="Overmann J."/>
            <person name="Neumann-Schaal M."/>
            <person name="Petersen J."/>
        </authorList>
    </citation>
    <scope>NUCLEOTIDE SEQUENCE [LARGE SCALE GENOMIC DNA]</scope>
    <source>
        <strain evidence="5 6">SAG 39.79</strain>
    </source>
</reference>
<dbReference type="AlphaFoldDB" id="A0AB37UN69"/>
<dbReference type="GO" id="GO:0015074">
    <property type="term" value="P:DNA integration"/>
    <property type="evidence" value="ECO:0007669"/>
    <property type="project" value="UniProtKB-KW"/>
</dbReference>
<evidence type="ECO:0000256" key="3">
    <source>
        <dbReference type="ARBA" id="ARBA00023172"/>
    </source>
</evidence>
<dbReference type="EMBL" id="RSCK01000011">
    <property type="protein sequence ID" value="RUT12856.1"/>
    <property type="molecule type" value="Genomic_DNA"/>
</dbReference>